<evidence type="ECO:0000256" key="5">
    <source>
        <dbReference type="ARBA" id="ARBA00022989"/>
    </source>
</evidence>
<dbReference type="EMBL" id="QJUP01000003">
    <property type="protein sequence ID" value="TBU98876.1"/>
    <property type="molecule type" value="Genomic_DNA"/>
</dbReference>
<comment type="caution">
    <text evidence="10">The sequence shown here is derived from an EMBL/GenBank/DDBJ whole genome shotgun (WGS) entry which is preliminary data.</text>
</comment>
<comment type="similarity">
    <text evidence="7">Belongs to the binding-protein-dependent transport system permease family. OppBC subfamily.</text>
</comment>
<dbReference type="PROSITE" id="PS50928">
    <property type="entry name" value="ABC_TM1"/>
    <property type="match status" value="1"/>
</dbReference>
<dbReference type="PANTHER" id="PTHR43163">
    <property type="entry name" value="DIPEPTIDE TRANSPORT SYSTEM PERMEASE PROTEIN DPPB-RELATED"/>
    <property type="match status" value="1"/>
</dbReference>
<dbReference type="Pfam" id="PF19300">
    <property type="entry name" value="BPD_transp_1_N"/>
    <property type="match status" value="1"/>
</dbReference>
<feature type="domain" description="ABC transmembrane type-1" evidence="9">
    <location>
        <begin position="116"/>
        <end position="317"/>
    </location>
</feature>
<feature type="transmembrane region" description="Helical" evidence="8">
    <location>
        <begin position="252"/>
        <end position="274"/>
    </location>
</feature>
<dbReference type="RefSeq" id="WP_131183894.1">
    <property type="nucleotide sequence ID" value="NZ_QJUO01000007.1"/>
</dbReference>
<dbReference type="AlphaFoldDB" id="A0A4Q9RCY6"/>
<feature type="transmembrane region" description="Helical" evidence="8">
    <location>
        <begin position="294"/>
        <end position="320"/>
    </location>
</feature>
<dbReference type="Gene3D" id="1.10.3720.10">
    <property type="entry name" value="MetI-like"/>
    <property type="match status" value="1"/>
</dbReference>
<dbReference type="Proteomes" id="UP000292639">
    <property type="component" value="Unassembled WGS sequence"/>
</dbReference>
<keyword evidence="2 8" id="KW-0813">Transport</keyword>
<dbReference type="InterPro" id="IPR045621">
    <property type="entry name" value="BPD_transp_1_N"/>
</dbReference>
<keyword evidence="5 8" id="KW-1133">Transmembrane helix</keyword>
<evidence type="ECO:0000256" key="4">
    <source>
        <dbReference type="ARBA" id="ARBA00022692"/>
    </source>
</evidence>
<reference evidence="10 11" key="1">
    <citation type="submission" date="2018-06" db="EMBL/GenBank/DDBJ databases">
        <title>Three novel Pseudomonas species isolated from symptomatic oak.</title>
        <authorList>
            <person name="Bueno-Gonzalez V."/>
            <person name="Brady C."/>
        </authorList>
    </citation>
    <scope>NUCLEOTIDE SEQUENCE [LARGE SCALE GENOMIC DNA]</scope>
    <source>
        <strain evidence="10 11">P17C</strain>
    </source>
</reference>
<dbReference type="GO" id="GO:0005886">
    <property type="term" value="C:plasma membrane"/>
    <property type="evidence" value="ECO:0007669"/>
    <property type="project" value="UniProtKB-SubCell"/>
</dbReference>
<dbReference type="OrthoDB" id="9805855at2"/>
<comment type="subcellular location">
    <subcellularLocation>
        <location evidence="1 8">Cell membrane</location>
        <topology evidence="1 8">Multi-pass membrane protein</topology>
    </subcellularLocation>
</comment>
<evidence type="ECO:0000256" key="6">
    <source>
        <dbReference type="ARBA" id="ARBA00023136"/>
    </source>
</evidence>
<keyword evidence="11" id="KW-1185">Reference proteome</keyword>
<evidence type="ECO:0000313" key="10">
    <source>
        <dbReference type="EMBL" id="TBU98876.1"/>
    </source>
</evidence>
<keyword evidence="3" id="KW-1003">Cell membrane</keyword>
<dbReference type="CDD" id="cd06261">
    <property type="entry name" value="TM_PBP2"/>
    <property type="match status" value="1"/>
</dbReference>
<dbReference type="SUPFAM" id="SSF161098">
    <property type="entry name" value="MetI-like"/>
    <property type="match status" value="1"/>
</dbReference>
<feature type="transmembrane region" description="Helical" evidence="8">
    <location>
        <begin position="12"/>
        <end position="32"/>
    </location>
</feature>
<gene>
    <name evidence="10" type="ORF">DNJ96_03965</name>
</gene>
<proteinExistence type="inferred from homology"/>
<dbReference type="PANTHER" id="PTHR43163:SF6">
    <property type="entry name" value="DIPEPTIDE TRANSPORT SYSTEM PERMEASE PROTEIN DPPB-RELATED"/>
    <property type="match status" value="1"/>
</dbReference>
<feature type="transmembrane region" description="Helical" evidence="8">
    <location>
        <begin position="118"/>
        <end position="140"/>
    </location>
</feature>
<feature type="transmembrane region" description="Helical" evidence="8">
    <location>
        <begin position="182"/>
        <end position="203"/>
    </location>
</feature>
<accession>A0A4Q9RCY6</accession>
<sequence>MDKLYYLGKRLGQGAFIVLLVSLLIFTLLRVMSGDPVRLIVGGMAPDHVVEQAARDLGLRDPMLVQYGRYLAGLVQGDMGQSFIRPKSGATMGGAAYDDPTRSERAEVAELIMRALPYTLQLAGLALLIALLVSLALGIPAGLNPGKWQDKLAFFTGSIFVSLPNFWLGIVLILVLSVQLKWVPAIGYGGFSYTWLPAIVLAVELIPFLTRTLSVSIAEIMTQPFIAAARSRGIGRARVVFGHALRNASVPLLNLLGIQLSALIGGVLVIEFIFDYPGLGLLTIQAVLQRDFPLIQGIAILTAVIFVCINIIVDFIAVLIDPRLDH</sequence>
<evidence type="ECO:0000259" key="9">
    <source>
        <dbReference type="PROSITE" id="PS50928"/>
    </source>
</evidence>
<evidence type="ECO:0000256" key="2">
    <source>
        <dbReference type="ARBA" id="ARBA00022448"/>
    </source>
</evidence>
<evidence type="ECO:0000256" key="3">
    <source>
        <dbReference type="ARBA" id="ARBA00022475"/>
    </source>
</evidence>
<dbReference type="GO" id="GO:0055085">
    <property type="term" value="P:transmembrane transport"/>
    <property type="evidence" value="ECO:0007669"/>
    <property type="project" value="InterPro"/>
</dbReference>
<dbReference type="Pfam" id="PF00528">
    <property type="entry name" value="BPD_transp_1"/>
    <property type="match status" value="1"/>
</dbReference>
<dbReference type="InterPro" id="IPR000515">
    <property type="entry name" value="MetI-like"/>
</dbReference>
<keyword evidence="4 8" id="KW-0812">Transmembrane</keyword>
<evidence type="ECO:0000313" key="11">
    <source>
        <dbReference type="Proteomes" id="UP000292639"/>
    </source>
</evidence>
<feature type="transmembrane region" description="Helical" evidence="8">
    <location>
        <begin position="152"/>
        <end position="176"/>
    </location>
</feature>
<organism evidence="10 11">
    <name type="scientific">Stutzerimonas kirkiae</name>
    <dbReference type="NCBI Taxonomy" id="2211392"/>
    <lineage>
        <taxon>Bacteria</taxon>
        <taxon>Pseudomonadati</taxon>
        <taxon>Pseudomonadota</taxon>
        <taxon>Gammaproteobacteria</taxon>
        <taxon>Pseudomonadales</taxon>
        <taxon>Pseudomonadaceae</taxon>
        <taxon>Stutzerimonas</taxon>
    </lineage>
</organism>
<name>A0A4Q9RCY6_9GAMM</name>
<keyword evidence="6 8" id="KW-0472">Membrane</keyword>
<evidence type="ECO:0000256" key="1">
    <source>
        <dbReference type="ARBA" id="ARBA00004651"/>
    </source>
</evidence>
<dbReference type="InterPro" id="IPR035906">
    <property type="entry name" value="MetI-like_sf"/>
</dbReference>
<protein>
    <submittedName>
        <fullName evidence="10">ABC transporter permease</fullName>
    </submittedName>
</protein>
<evidence type="ECO:0000256" key="7">
    <source>
        <dbReference type="ARBA" id="ARBA00024202"/>
    </source>
</evidence>
<evidence type="ECO:0000256" key="8">
    <source>
        <dbReference type="RuleBase" id="RU363032"/>
    </source>
</evidence>